<dbReference type="InterPro" id="IPR029044">
    <property type="entry name" value="Nucleotide-diphossugar_trans"/>
</dbReference>
<evidence type="ECO:0000313" key="5">
    <source>
        <dbReference type="EMBL" id="KAH0224533.1"/>
    </source>
</evidence>
<comment type="caution">
    <text evidence="5">The sequence shown here is derived from an EMBL/GenBank/DDBJ whole genome shotgun (WGS) entry which is preliminary data.</text>
</comment>
<evidence type="ECO:0000256" key="1">
    <source>
        <dbReference type="ARBA" id="ARBA00005664"/>
    </source>
</evidence>
<dbReference type="PANTHER" id="PTHR31306:SF3">
    <property type="entry name" value="NUCLEOTIDE-DIPHOSPHO-SUGAR TRANSFERASE DOMAIN-CONTAINING PROTEIN"/>
    <property type="match status" value="1"/>
</dbReference>
<dbReference type="PANTHER" id="PTHR31306">
    <property type="entry name" value="ALPHA-1,6-MANNOSYLTRANSFERASE MNN11-RELATED"/>
    <property type="match status" value="1"/>
</dbReference>
<keyword evidence="4" id="KW-0812">Transmembrane</keyword>
<evidence type="ECO:0000256" key="4">
    <source>
        <dbReference type="SAM" id="Phobius"/>
    </source>
</evidence>
<comment type="similarity">
    <text evidence="1">Belongs to the glycosyltransferase 34 family.</text>
</comment>
<feature type="transmembrane region" description="Helical" evidence="4">
    <location>
        <begin position="38"/>
        <end position="58"/>
    </location>
</feature>
<dbReference type="Gene3D" id="3.90.550.10">
    <property type="entry name" value="Spore Coat Polysaccharide Biosynthesis Protein SpsA, Chain A"/>
    <property type="match status" value="1"/>
</dbReference>
<organism evidence="5 6">
    <name type="scientific">Aureobasidium melanogenum</name>
    <name type="common">Aureobasidium pullulans var. melanogenum</name>
    <dbReference type="NCBI Taxonomy" id="46634"/>
    <lineage>
        <taxon>Eukaryota</taxon>
        <taxon>Fungi</taxon>
        <taxon>Dikarya</taxon>
        <taxon>Ascomycota</taxon>
        <taxon>Pezizomycotina</taxon>
        <taxon>Dothideomycetes</taxon>
        <taxon>Dothideomycetidae</taxon>
        <taxon>Dothideales</taxon>
        <taxon>Saccotheciaceae</taxon>
        <taxon>Aureobasidium</taxon>
    </lineage>
</organism>
<dbReference type="InterPro" id="IPR008630">
    <property type="entry name" value="Glyco_trans_34"/>
</dbReference>
<dbReference type="AlphaFoldDB" id="A0A9P8GJE1"/>
<dbReference type="GO" id="GO:0016757">
    <property type="term" value="F:glycosyltransferase activity"/>
    <property type="evidence" value="ECO:0007669"/>
    <property type="project" value="UniProtKB-KW"/>
</dbReference>
<proteinExistence type="inferred from homology"/>
<evidence type="ECO:0000256" key="3">
    <source>
        <dbReference type="ARBA" id="ARBA00022679"/>
    </source>
</evidence>
<keyword evidence="2" id="KW-0328">Glycosyltransferase</keyword>
<reference evidence="5" key="2">
    <citation type="submission" date="2021-08" db="EMBL/GenBank/DDBJ databases">
        <authorList>
            <person name="Gostincar C."/>
            <person name="Sun X."/>
            <person name="Song Z."/>
            <person name="Gunde-Cimerman N."/>
        </authorList>
    </citation>
    <scope>NUCLEOTIDE SEQUENCE</scope>
    <source>
        <strain evidence="5">EXF-8016</strain>
    </source>
</reference>
<protein>
    <recommendedName>
        <fullName evidence="7">Nucleotide-diphospho-sugar transferase domain-containing protein</fullName>
    </recommendedName>
</protein>
<reference evidence="5" key="1">
    <citation type="journal article" date="2021" name="J Fungi (Basel)">
        <title>Virulence traits and population genomics of the black yeast Aureobasidium melanogenum.</title>
        <authorList>
            <person name="Cernosa A."/>
            <person name="Sun X."/>
            <person name="Gostincar C."/>
            <person name="Fang C."/>
            <person name="Gunde-Cimerman N."/>
            <person name="Song Z."/>
        </authorList>
    </citation>
    <scope>NUCLEOTIDE SEQUENCE</scope>
    <source>
        <strain evidence="5">EXF-8016</strain>
    </source>
</reference>
<sequence length="377" mass="43634">MGIFTKKRIYHCVRDGDSDDDIPTSRSAYLQDLIRSPLFVGIITAVCTLLVFLAGYMLGSKSALKSEMTDLPPFLELIPPPAHNIFDVFRNLQPVDLYTEYGLNLTGTTLYPDPLGKKICIVNIDTRAWEIDRELSNQTDLGWSWLNHYLYAQIHGYDYKFIQVPKQQGFYPTWVKLKELFRMTMREEYQFIVMTDADIVFNDLRVPLEVLLSHWNMTSEIALAGGRDQDDGIAVDRFGRIMLNTGFMITQKTPEFALLMRDWINCPTDLKYQNCSNWKETWAHEQSALSEFIRYDYPDSIREIESTDLHSPSGRFTSHYWGEAPKALLKAAAQKSILDRFVPEVLRSLEHTWADHHELVRTEAAYDSLMYDTQAKI</sequence>
<name>A0A9P8GJE1_AURME</name>
<dbReference type="GO" id="GO:0006487">
    <property type="term" value="P:protein N-linked glycosylation"/>
    <property type="evidence" value="ECO:0007669"/>
    <property type="project" value="TreeGrafter"/>
</dbReference>
<dbReference type="Proteomes" id="UP000767238">
    <property type="component" value="Unassembled WGS sequence"/>
</dbReference>
<accession>A0A9P8GJE1</accession>
<gene>
    <name evidence="5" type="ORF">KCV03_g3517</name>
</gene>
<feature type="non-terminal residue" evidence="5">
    <location>
        <position position="377"/>
    </location>
</feature>
<evidence type="ECO:0008006" key="7">
    <source>
        <dbReference type="Google" id="ProtNLM"/>
    </source>
</evidence>
<dbReference type="EMBL" id="JAHFYH010000018">
    <property type="protein sequence ID" value="KAH0224533.1"/>
    <property type="molecule type" value="Genomic_DNA"/>
</dbReference>
<keyword evidence="4" id="KW-1133">Transmembrane helix</keyword>
<keyword evidence="3" id="KW-0808">Transferase</keyword>
<evidence type="ECO:0000313" key="6">
    <source>
        <dbReference type="Proteomes" id="UP000767238"/>
    </source>
</evidence>
<dbReference type="GO" id="GO:0000139">
    <property type="term" value="C:Golgi membrane"/>
    <property type="evidence" value="ECO:0007669"/>
    <property type="project" value="TreeGrafter"/>
</dbReference>
<keyword evidence="4" id="KW-0472">Membrane</keyword>
<evidence type="ECO:0000256" key="2">
    <source>
        <dbReference type="ARBA" id="ARBA00022676"/>
    </source>
</evidence>